<sequence>MSSLPNELITRTKSPTHGTMQINRVCSSTGSVAAEPLDTSLDLLHADLYPLPPPTNCPPRPLNSLEAARVEKLSQLQFFLTTAPTHWGNPFIDSSPSLKKFQLPNGESVSCVLWKGLFHITGTDIVRALAYRFEAFGRPVHLSKKWEEGVFSDLRNLKPGVDAALEEPKSPLLEFLFRNGCIRTQKKQKVFYWFSVPHDRLFLDALERDLKREKAGQEVTSVVTGEPAMSFRYDPKRTLYEQFAGKNPGMITFASPAPEISHHGTEIINPTSYATAIHNHPYQMRSNQQYDPSNGQSQYDFDTQLMLEALADNPLTFKRTMLPGSSNYKRRCTASRQANEPDKSVNQTDQLPVSRAWTSSPQLVTGVGSKPTAPKSRASSTAPPRVYICVYEECRRGFKRLEHLKRHVRTHTNERPFACSSCTRTFTRYDNLVQHLKTHQKLSEPPIDPVDSRNIIRRRTKDAMPSCVPISAQEHFDIGTDKIDYASNKSSDLHGYSRSFTAPPDWIEQQLCSSIGYLNSTSTSLTPGTDTNNFGSNLFPASHDYFDISDKRADMSCRRIGTELNPVLTYMRDAKVVPHAYENGQAFATLTD</sequence>
<dbReference type="SMART" id="SM00355">
    <property type="entry name" value="ZnF_C2H2"/>
    <property type="match status" value="2"/>
</dbReference>
<keyword evidence="5" id="KW-0862">Zinc</keyword>
<keyword evidence="3" id="KW-0677">Repeat</keyword>
<evidence type="ECO:0000259" key="12">
    <source>
        <dbReference type="PROSITE" id="PS50157"/>
    </source>
</evidence>
<dbReference type="FunFam" id="3.30.160.60:FF:000110">
    <property type="entry name" value="Zinc finger protein-like"/>
    <property type="match status" value="1"/>
</dbReference>
<dbReference type="GO" id="GO:0008270">
    <property type="term" value="F:zinc ion binding"/>
    <property type="evidence" value="ECO:0007669"/>
    <property type="project" value="UniProtKB-KW"/>
</dbReference>
<dbReference type="PANTHER" id="PTHR47427:SF1">
    <property type="entry name" value="PROTEIN STE12"/>
    <property type="match status" value="1"/>
</dbReference>
<evidence type="ECO:0000313" key="13">
    <source>
        <dbReference type="EMBL" id="WWC87187.1"/>
    </source>
</evidence>
<dbReference type="InterPro" id="IPR003120">
    <property type="entry name" value="Ste12"/>
</dbReference>
<dbReference type="InterPro" id="IPR052127">
    <property type="entry name" value="STE12_transcription_factor"/>
</dbReference>
<accession>A0AAX4JP72</accession>
<evidence type="ECO:0000256" key="3">
    <source>
        <dbReference type="ARBA" id="ARBA00022737"/>
    </source>
</evidence>
<feature type="domain" description="C2H2-type" evidence="12">
    <location>
        <begin position="417"/>
        <end position="444"/>
    </location>
</feature>
<reference evidence="13 14" key="1">
    <citation type="submission" date="2024-01" db="EMBL/GenBank/DDBJ databases">
        <title>Comparative genomics of Cryptococcus and Kwoniella reveals pathogenesis evolution and contrasting modes of karyotype evolution via chromosome fusion or intercentromeric recombination.</title>
        <authorList>
            <person name="Coelho M.A."/>
            <person name="David-Palma M."/>
            <person name="Shea T."/>
            <person name="Bowers K."/>
            <person name="McGinley-Smith S."/>
            <person name="Mohammad A.W."/>
            <person name="Gnirke A."/>
            <person name="Yurkov A.M."/>
            <person name="Nowrousian M."/>
            <person name="Sun S."/>
            <person name="Cuomo C.A."/>
            <person name="Heitman J."/>
        </authorList>
    </citation>
    <scope>NUCLEOTIDE SEQUENCE [LARGE SCALE GENOMIC DNA]</scope>
    <source>
        <strain evidence="13 14">CBS 6074</strain>
    </source>
</reference>
<evidence type="ECO:0000256" key="2">
    <source>
        <dbReference type="ARBA" id="ARBA00022723"/>
    </source>
</evidence>
<proteinExistence type="inferred from homology"/>
<organism evidence="13 14">
    <name type="scientific">Kwoniella dendrophila CBS 6074</name>
    <dbReference type="NCBI Taxonomy" id="1295534"/>
    <lineage>
        <taxon>Eukaryota</taxon>
        <taxon>Fungi</taxon>
        <taxon>Dikarya</taxon>
        <taxon>Basidiomycota</taxon>
        <taxon>Agaricomycotina</taxon>
        <taxon>Tremellomycetes</taxon>
        <taxon>Tremellales</taxon>
        <taxon>Cryptococcaceae</taxon>
        <taxon>Kwoniella</taxon>
    </lineage>
</organism>
<evidence type="ECO:0000313" key="14">
    <source>
        <dbReference type="Proteomes" id="UP001355207"/>
    </source>
</evidence>
<keyword evidence="4 10" id="KW-0863">Zinc-finger</keyword>
<keyword evidence="7" id="KW-0804">Transcription</keyword>
<evidence type="ECO:0000256" key="9">
    <source>
        <dbReference type="ARBA" id="ARBA00024345"/>
    </source>
</evidence>
<dbReference type="GO" id="GO:0000981">
    <property type="term" value="F:DNA-binding transcription factor activity, RNA polymerase II-specific"/>
    <property type="evidence" value="ECO:0007669"/>
    <property type="project" value="UniProtKB-ARBA"/>
</dbReference>
<name>A0AAX4JP72_9TREE</name>
<evidence type="ECO:0000256" key="7">
    <source>
        <dbReference type="ARBA" id="ARBA00023163"/>
    </source>
</evidence>
<evidence type="ECO:0000256" key="11">
    <source>
        <dbReference type="SAM" id="MobiDB-lite"/>
    </source>
</evidence>
<feature type="compositionally biased region" description="Polar residues" evidence="11">
    <location>
        <begin position="334"/>
        <end position="363"/>
    </location>
</feature>
<dbReference type="AlphaFoldDB" id="A0AAX4JP72"/>
<dbReference type="PANTHER" id="PTHR47427">
    <property type="entry name" value="PROTEIN STE12"/>
    <property type="match status" value="1"/>
</dbReference>
<dbReference type="InterPro" id="IPR036236">
    <property type="entry name" value="Znf_C2H2_sf"/>
</dbReference>
<keyword evidence="6" id="KW-0805">Transcription regulation</keyword>
<dbReference type="GO" id="GO:1990527">
    <property type="term" value="C:Tec1p-Ste12p-Dig1p complex"/>
    <property type="evidence" value="ECO:0007669"/>
    <property type="project" value="TreeGrafter"/>
</dbReference>
<feature type="domain" description="C2H2-type" evidence="12">
    <location>
        <begin position="387"/>
        <end position="416"/>
    </location>
</feature>
<feature type="region of interest" description="Disordered" evidence="11">
    <location>
        <begin position="326"/>
        <end position="380"/>
    </location>
</feature>
<evidence type="ECO:0000256" key="10">
    <source>
        <dbReference type="PROSITE-ProRule" id="PRU00042"/>
    </source>
</evidence>
<dbReference type="SUPFAM" id="SSF57667">
    <property type="entry name" value="beta-beta-alpha zinc fingers"/>
    <property type="match status" value="1"/>
</dbReference>
<dbReference type="Pfam" id="PF00096">
    <property type="entry name" value="zf-C2H2"/>
    <property type="match status" value="2"/>
</dbReference>
<dbReference type="FunFam" id="3.30.160.60:FF:000072">
    <property type="entry name" value="zinc finger protein 143 isoform X1"/>
    <property type="match status" value="1"/>
</dbReference>
<dbReference type="PROSITE" id="PS00028">
    <property type="entry name" value="ZINC_FINGER_C2H2_1"/>
    <property type="match status" value="2"/>
</dbReference>
<dbReference type="GO" id="GO:0005634">
    <property type="term" value="C:nucleus"/>
    <property type="evidence" value="ECO:0007669"/>
    <property type="project" value="UniProtKB-SubCell"/>
</dbReference>
<comment type="similarity">
    <text evidence="9">Belongs to the STE12 transcription factor family.</text>
</comment>
<dbReference type="Proteomes" id="UP001355207">
    <property type="component" value="Chromosome 2"/>
</dbReference>
<dbReference type="RefSeq" id="XP_066073950.1">
    <property type="nucleotide sequence ID" value="XM_066217853.1"/>
</dbReference>
<dbReference type="GeneID" id="91092745"/>
<evidence type="ECO:0000256" key="1">
    <source>
        <dbReference type="ARBA" id="ARBA00004123"/>
    </source>
</evidence>
<evidence type="ECO:0000256" key="6">
    <source>
        <dbReference type="ARBA" id="ARBA00023015"/>
    </source>
</evidence>
<keyword evidence="2" id="KW-0479">Metal-binding</keyword>
<evidence type="ECO:0000256" key="5">
    <source>
        <dbReference type="ARBA" id="ARBA00022833"/>
    </source>
</evidence>
<protein>
    <recommendedName>
        <fullName evidence="12">C2H2-type domain-containing protein</fullName>
    </recommendedName>
</protein>
<evidence type="ECO:0000256" key="8">
    <source>
        <dbReference type="ARBA" id="ARBA00023242"/>
    </source>
</evidence>
<dbReference type="GO" id="GO:0000978">
    <property type="term" value="F:RNA polymerase II cis-regulatory region sequence-specific DNA binding"/>
    <property type="evidence" value="ECO:0007669"/>
    <property type="project" value="UniProtKB-ARBA"/>
</dbReference>
<dbReference type="GO" id="GO:1990526">
    <property type="term" value="C:Ste12p-Dig1p-Dig2p complex"/>
    <property type="evidence" value="ECO:0007669"/>
    <property type="project" value="TreeGrafter"/>
</dbReference>
<gene>
    <name evidence="13" type="ORF">L201_002073</name>
</gene>
<keyword evidence="8" id="KW-0539">Nucleus</keyword>
<dbReference type="PROSITE" id="PS50157">
    <property type="entry name" value="ZINC_FINGER_C2H2_2"/>
    <property type="match status" value="2"/>
</dbReference>
<dbReference type="Gene3D" id="3.30.160.60">
    <property type="entry name" value="Classic Zinc Finger"/>
    <property type="match status" value="2"/>
</dbReference>
<dbReference type="EMBL" id="CP144099">
    <property type="protein sequence ID" value="WWC87187.1"/>
    <property type="molecule type" value="Genomic_DNA"/>
</dbReference>
<dbReference type="Pfam" id="PF02200">
    <property type="entry name" value="STE"/>
    <property type="match status" value="1"/>
</dbReference>
<keyword evidence="14" id="KW-1185">Reference proteome</keyword>
<dbReference type="SMART" id="SM00424">
    <property type="entry name" value="STE"/>
    <property type="match status" value="1"/>
</dbReference>
<comment type="subcellular location">
    <subcellularLocation>
        <location evidence="1">Nucleus</location>
    </subcellularLocation>
</comment>
<dbReference type="InterPro" id="IPR013087">
    <property type="entry name" value="Znf_C2H2_type"/>
</dbReference>
<evidence type="ECO:0000256" key="4">
    <source>
        <dbReference type="ARBA" id="ARBA00022771"/>
    </source>
</evidence>